<evidence type="ECO:0000313" key="1">
    <source>
        <dbReference type="EMBL" id="MFC6040810.1"/>
    </source>
</evidence>
<reference evidence="2" key="1">
    <citation type="journal article" date="2019" name="Int. J. Syst. Evol. Microbiol.">
        <title>The Global Catalogue of Microorganisms (GCM) 10K type strain sequencing project: providing services to taxonomists for standard genome sequencing and annotation.</title>
        <authorList>
            <consortium name="The Broad Institute Genomics Platform"/>
            <consortium name="The Broad Institute Genome Sequencing Center for Infectious Disease"/>
            <person name="Wu L."/>
            <person name="Ma J."/>
        </authorList>
    </citation>
    <scope>NUCLEOTIDE SEQUENCE [LARGE SCALE GENOMIC DNA]</scope>
    <source>
        <strain evidence="2">CCUG 54527</strain>
    </source>
</reference>
<accession>A0ABW1L9Y1</accession>
<proteinExistence type="predicted"/>
<organism evidence="1 2">
    <name type="scientific">Paenisporosarcina macmurdoensis</name>
    <dbReference type="NCBI Taxonomy" id="212659"/>
    <lineage>
        <taxon>Bacteria</taxon>
        <taxon>Bacillati</taxon>
        <taxon>Bacillota</taxon>
        <taxon>Bacilli</taxon>
        <taxon>Bacillales</taxon>
        <taxon>Caryophanaceae</taxon>
        <taxon>Paenisporosarcina</taxon>
    </lineage>
</organism>
<gene>
    <name evidence="1" type="ORF">ACFPYN_15390</name>
</gene>
<protein>
    <submittedName>
        <fullName evidence="1">S-adenosylmethionine decarboxylase related protein</fullName>
    </submittedName>
</protein>
<evidence type="ECO:0000313" key="2">
    <source>
        <dbReference type="Proteomes" id="UP001596170"/>
    </source>
</evidence>
<comment type="caution">
    <text evidence="1">The sequence shown here is derived from an EMBL/GenBank/DDBJ whole genome shotgun (WGS) entry which is preliminary data.</text>
</comment>
<dbReference type="InterPro" id="IPR023181">
    <property type="entry name" value="Homospermid_syn-like_C"/>
</dbReference>
<dbReference type="Proteomes" id="UP001596170">
    <property type="component" value="Unassembled WGS sequence"/>
</dbReference>
<name>A0ABW1L9Y1_9BACL</name>
<dbReference type="RefSeq" id="WP_377735376.1">
    <property type="nucleotide sequence ID" value="NZ_JBHSRI010000025.1"/>
</dbReference>
<dbReference type="Gene3D" id="3.30.360.30">
    <property type="entry name" value="homospermidine synthase like"/>
    <property type="match status" value="1"/>
</dbReference>
<dbReference type="EMBL" id="JBHSRI010000025">
    <property type="protein sequence ID" value="MFC6040810.1"/>
    <property type="molecule type" value="Genomic_DNA"/>
</dbReference>
<sequence>MNQNKIIITILGSAGGVANGILSILNTSAQDAKDPIHRQVNNCIIHLIDNQQKDVSIYSLSYPHIQDKFIYHEFDLKDTTHFTNHLIQTQTSIVIDLSWADTIEMIHCCDQLGISYVNTALENTMIDENEELYEGFGLLERLRQLEKHKDKILNSTAIIGSGMNPGVVQWMALELLKTDSTENQPIGCYIVEHDNSFYKKKQFAKKNVIYTTWAPECFLDEAILGYPMFMKHKNPLFLYEKVYDLEFKVTLGNIKFHGCLMAHEEVYTLGKLFDMEGGFLYKVNDHTTNLIRSNLDDVDKLWNFEKKVLDPQDAALDGEDLVGVLLVYSDKERYMYNVLSNEATFSKYKTNATYFQVACGVYASLSVLLLDQLPKGAYYVDELLLKTENNYGKYLTYYMTDFITGENEQTDGLLHNRMKNHRETETE</sequence>
<keyword evidence="2" id="KW-1185">Reference proteome</keyword>